<proteinExistence type="predicted"/>
<dbReference type="Gene3D" id="3.30.565.10">
    <property type="entry name" value="Histidine kinase-like ATPase, C-terminal domain"/>
    <property type="match status" value="1"/>
</dbReference>
<evidence type="ECO:0000259" key="22">
    <source>
        <dbReference type="PROSITE" id="PS50112"/>
    </source>
</evidence>
<dbReference type="PROSITE" id="PS50110">
    <property type="entry name" value="RESPONSE_REGULATORY"/>
    <property type="match status" value="1"/>
</dbReference>
<dbReference type="SUPFAM" id="SSF55785">
    <property type="entry name" value="PYP-like sensor domain (PAS domain)"/>
    <property type="match status" value="4"/>
</dbReference>
<dbReference type="GO" id="GO:0005886">
    <property type="term" value="C:plasma membrane"/>
    <property type="evidence" value="ECO:0007669"/>
    <property type="project" value="UniProtKB-SubCell"/>
</dbReference>
<dbReference type="RefSeq" id="WP_064031558.1">
    <property type="nucleotide sequence ID" value="NZ_LUUK01000225.1"/>
</dbReference>
<dbReference type="Gene3D" id="3.30.450.20">
    <property type="entry name" value="PAS domain"/>
    <property type="match status" value="4"/>
</dbReference>
<keyword evidence="11" id="KW-0067">ATP-binding</keyword>
<keyword evidence="12 19" id="KW-1133">Transmembrane helix</keyword>
<comment type="subunit">
    <text evidence="15">At low DSF concentrations, interacts with RpfF.</text>
</comment>
<dbReference type="SMART" id="SM00388">
    <property type="entry name" value="HisKA"/>
    <property type="match status" value="1"/>
</dbReference>
<keyword evidence="8 19" id="KW-0812">Transmembrane</keyword>
<keyword evidence="14 19" id="KW-0472">Membrane</keyword>
<dbReference type="SUPFAM" id="SSF55874">
    <property type="entry name" value="ATPase domain of HSP90 chaperone/DNA topoisomerase II/histidine kinase"/>
    <property type="match status" value="1"/>
</dbReference>
<dbReference type="FunFam" id="1.10.287.130:FF:000002">
    <property type="entry name" value="Two-component osmosensing histidine kinase"/>
    <property type="match status" value="1"/>
</dbReference>
<dbReference type="Pfam" id="PF13426">
    <property type="entry name" value="PAS_9"/>
    <property type="match status" value="1"/>
</dbReference>
<dbReference type="Pfam" id="PF00072">
    <property type="entry name" value="Response_reg"/>
    <property type="match status" value="1"/>
</dbReference>
<feature type="domain" description="PAC" evidence="23">
    <location>
        <begin position="391"/>
        <end position="443"/>
    </location>
</feature>
<evidence type="ECO:0000256" key="19">
    <source>
        <dbReference type="SAM" id="Phobius"/>
    </source>
</evidence>
<dbReference type="PRINTS" id="PR00344">
    <property type="entry name" value="BCTRLSENSOR"/>
</dbReference>
<dbReference type="Pfam" id="PF02518">
    <property type="entry name" value="HATPase_c"/>
    <property type="match status" value="1"/>
</dbReference>
<dbReference type="CDD" id="cd00130">
    <property type="entry name" value="PAS"/>
    <property type="match status" value="3"/>
</dbReference>
<dbReference type="EMBL" id="LUUK01000225">
    <property type="protein sequence ID" value="OAI11958.1"/>
    <property type="molecule type" value="Genomic_DNA"/>
</dbReference>
<feature type="transmembrane region" description="Helical" evidence="19">
    <location>
        <begin position="12"/>
        <end position="33"/>
    </location>
</feature>
<dbReference type="SUPFAM" id="SSF52172">
    <property type="entry name" value="CheY-like"/>
    <property type="match status" value="1"/>
</dbReference>
<evidence type="ECO:0000256" key="17">
    <source>
        <dbReference type="PROSITE-ProRule" id="PRU00110"/>
    </source>
</evidence>
<keyword evidence="7" id="KW-0808">Transferase</keyword>
<evidence type="ECO:0000256" key="4">
    <source>
        <dbReference type="ARBA" id="ARBA00022475"/>
    </source>
</evidence>
<feature type="domain" description="Response regulatory" evidence="21">
    <location>
        <begin position="993"/>
        <end position="1109"/>
    </location>
</feature>
<dbReference type="STRING" id="702114.A1355_15020"/>
<dbReference type="SMART" id="SM00086">
    <property type="entry name" value="PAC"/>
    <property type="match status" value="3"/>
</dbReference>
<dbReference type="InterPro" id="IPR005467">
    <property type="entry name" value="His_kinase_dom"/>
</dbReference>
<dbReference type="PANTHER" id="PTHR43047:SF78">
    <property type="entry name" value="SENSORY_REGULATORY PROTEIN RPFC"/>
    <property type="match status" value="1"/>
</dbReference>
<dbReference type="InterPro" id="IPR003661">
    <property type="entry name" value="HisK_dim/P_dom"/>
</dbReference>
<keyword evidence="4" id="KW-1003">Cell membrane</keyword>
<dbReference type="InterPro" id="IPR004358">
    <property type="entry name" value="Sig_transdc_His_kin-like_C"/>
</dbReference>
<evidence type="ECO:0000259" key="23">
    <source>
        <dbReference type="PROSITE" id="PS50113"/>
    </source>
</evidence>
<feature type="domain" description="PAC" evidence="23">
    <location>
        <begin position="673"/>
        <end position="725"/>
    </location>
</feature>
<feature type="domain" description="PAC" evidence="23">
    <location>
        <begin position="260"/>
        <end position="314"/>
    </location>
</feature>
<keyword evidence="13" id="KW-0902">Two-component regulatory system</keyword>
<keyword evidence="9" id="KW-0547">Nucleotide-binding</keyword>
<dbReference type="SMART" id="SM00091">
    <property type="entry name" value="PAS"/>
    <property type="match status" value="4"/>
</dbReference>
<dbReference type="CDD" id="cd16922">
    <property type="entry name" value="HATPase_EvgS-ArcB-TorS-like"/>
    <property type="match status" value="1"/>
</dbReference>
<name>A0A177N1W2_9GAMM</name>
<evidence type="ECO:0000259" key="20">
    <source>
        <dbReference type="PROSITE" id="PS50109"/>
    </source>
</evidence>
<organism evidence="25 26">
    <name type="scientific">Methylomonas koyamae</name>
    <dbReference type="NCBI Taxonomy" id="702114"/>
    <lineage>
        <taxon>Bacteria</taxon>
        <taxon>Pseudomonadati</taxon>
        <taxon>Pseudomonadota</taxon>
        <taxon>Gammaproteobacteria</taxon>
        <taxon>Methylococcales</taxon>
        <taxon>Methylococcaceae</taxon>
        <taxon>Methylomonas</taxon>
    </lineage>
</organism>
<keyword evidence="6 18" id="KW-0597">Phosphoprotein</keyword>
<feature type="domain" description="Histidine kinase" evidence="20">
    <location>
        <begin position="743"/>
        <end position="964"/>
    </location>
</feature>
<dbReference type="Gene3D" id="1.20.120.160">
    <property type="entry name" value="HPT domain"/>
    <property type="match status" value="1"/>
</dbReference>
<evidence type="ECO:0000256" key="11">
    <source>
        <dbReference type="ARBA" id="ARBA00022840"/>
    </source>
</evidence>
<dbReference type="NCBIfam" id="TIGR00229">
    <property type="entry name" value="sensory_box"/>
    <property type="match status" value="4"/>
</dbReference>
<dbReference type="SMART" id="SM00387">
    <property type="entry name" value="HATPase_c"/>
    <property type="match status" value="1"/>
</dbReference>
<evidence type="ECO:0000313" key="26">
    <source>
        <dbReference type="Proteomes" id="UP000077628"/>
    </source>
</evidence>
<dbReference type="SUPFAM" id="SSF47384">
    <property type="entry name" value="Homodimeric domain of signal transducing histidine kinase"/>
    <property type="match status" value="1"/>
</dbReference>
<evidence type="ECO:0000256" key="1">
    <source>
        <dbReference type="ARBA" id="ARBA00000085"/>
    </source>
</evidence>
<evidence type="ECO:0000259" key="21">
    <source>
        <dbReference type="PROSITE" id="PS50110"/>
    </source>
</evidence>
<reference evidence="26" key="1">
    <citation type="submission" date="2016-03" db="EMBL/GenBank/DDBJ databases">
        <authorList>
            <person name="Heylen K."/>
            <person name="De Vos P."/>
            <person name="Vekeman B."/>
        </authorList>
    </citation>
    <scope>NUCLEOTIDE SEQUENCE [LARGE SCALE GENOMIC DNA]</scope>
    <source>
        <strain evidence="26">R-45383</strain>
    </source>
</reference>
<feature type="modified residue" description="Phosphohistidine" evidence="17">
    <location>
        <position position="1185"/>
    </location>
</feature>
<dbReference type="PROSITE" id="PS50113">
    <property type="entry name" value="PAC"/>
    <property type="match status" value="3"/>
</dbReference>
<evidence type="ECO:0000256" key="2">
    <source>
        <dbReference type="ARBA" id="ARBA00004429"/>
    </source>
</evidence>
<feature type="modified residue" description="4-aspartylphosphate" evidence="18">
    <location>
        <position position="1042"/>
    </location>
</feature>
<keyword evidence="5" id="KW-0997">Cell inner membrane</keyword>
<dbReference type="InterPro" id="IPR001610">
    <property type="entry name" value="PAC"/>
</dbReference>
<evidence type="ECO:0000256" key="8">
    <source>
        <dbReference type="ARBA" id="ARBA00022692"/>
    </source>
</evidence>
<feature type="transmembrane region" description="Helical" evidence="19">
    <location>
        <begin position="45"/>
        <end position="64"/>
    </location>
</feature>
<dbReference type="FunFam" id="3.30.565.10:FF:000010">
    <property type="entry name" value="Sensor histidine kinase RcsC"/>
    <property type="match status" value="1"/>
</dbReference>
<evidence type="ECO:0000256" key="15">
    <source>
        <dbReference type="ARBA" id="ARBA00064003"/>
    </source>
</evidence>
<dbReference type="SUPFAM" id="SSF47226">
    <property type="entry name" value="Histidine-containing phosphotransfer domain, HPT domain"/>
    <property type="match status" value="1"/>
</dbReference>
<evidence type="ECO:0000256" key="13">
    <source>
        <dbReference type="ARBA" id="ARBA00023012"/>
    </source>
</evidence>
<evidence type="ECO:0000313" key="25">
    <source>
        <dbReference type="EMBL" id="OAI11958.1"/>
    </source>
</evidence>
<dbReference type="Gene3D" id="3.40.50.2300">
    <property type="match status" value="1"/>
</dbReference>
<dbReference type="Gene3D" id="1.10.287.130">
    <property type="match status" value="1"/>
</dbReference>
<accession>A0A177N1W2</accession>
<dbReference type="InterPro" id="IPR036641">
    <property type="entry name" value="HPT_dom_sf"/>
</dbReference>
<evidence type="ECO:0000256" key="12">
    <source>
        <dbReference type="ARBA" id="ARBA00022989"/>
    </source>
</evidence>
<dbReference type="InterPro" id="IPR003594">
    <property type="entry name" value="HATPase_dom"/>
</dbReference>
<comment type="caution">
    <text evidence="25">The sequence shown here is derived from an EMBL/GenBank/DDBJ whole genome shotgun (WGS) entry which is preliminary data.</text>
</comment>
<evidence type="ECO:0000256" key="16">
    <source>
        <dbReference type="ARBA" id="ARBA00068150"/>
    </source>
</evidence>
<dbReference type="Proteomes" id="UP000077628">
    <property type="component" value="Unassembled WGS sequence"/>
</dbReference>
<dbReference type="PANTHER" id="PTHR43047">
    <property type="entry name" value="TWO-COMPONENT HISTIDINE PROTEIN KINASE"/>
    <property type="match status" value="1"/>
</dbReference>
<keyword evidence="26" id="KW-1185">Reference proteome</keyword>
<dbReference type="PROSITE" id="PS50112">
    <property type="entry name" value="PAS"/>
    <property type="match status" value="1"/>
</dbReference>
<dbReference type="CDD" id="cd00082">
    <property type="entry name" value="HisKA"/>
    <property type="match status" value="1"/>
</dbReference>
<dbReference type="OrthoDB" id="9810730at2"/>
<evidence type="ECO:0000256" key="7">
    <source>
        <dbReference type="ARBA" id="ARBA00022679"/>
    </source>
</evidence>
<dbReference type="InterPro" id="IPR011006">
    <property type="entry name" value="CheY-like_superfamily"/>
</dbReference>
<dbReference type="InterPro" id="IPR008207">
    <property type="entry name" value="Sig_transdc_His_kin_Hpt_dom"/>
</dbReference>
<dbReference type="Gene3D" id="2.10.70.100">
    <property type="match status" value="1"/>
</dbReference>
<evidence type="ECO:0000256" key="3">
    <source>
        <dbReference type="ARBA" id="ARBA00012438"/>
    </source>
</evidence>
<evidence type="ECO:0000256" key="6">
    <source>
        <dbReference type="ARBA" id="ARBA00022553"/>
    </source>
</evidence>
<dbReference type="SUPFAM" id="SSF55781">
    <property type="entry name" value="GAF domain-like"/>
    <property type="match status" value="1"/>
</dbReference>
<gene>
    <name evidence="25" type="ORF">A1355_15020</name>
</gene>
<dbReference type="SMART" id="SM00448">
    <property type="entry name" value="REC"/>
    <property type="match status" value="1"/>
</dbReference>
<keyword evidence="10 25" id="KW-0418">Kinase</keyword>
<dbReference type="InterPro" id="IPR000014">
    <property type="entry name" value="PAS"/>
</dbReference>
<dbReference type="InterPro" id="IPR001789">
    <property type="entry name" value="Sig_transdc_resp-reg_receiver"/>
</dbReference>
<protein>
    <recommendedName>
        <fullName evidence="16">Sensory/regulatory protein RpfC</fullName>
        <ecNumber evidence="3">2.7.13.3</ecNumber>
    </recommendedName>
</protein>
<dbReference type="InterPro" id="IPR000700">
    <property type="entry name" value="PAS-assoc_C"/>
</dbReference>
<evidence type="ECO:0000256" key="14">
    <source>
        <dbReference type="ARBA" id="ARBA00023136"/>
    </source>
</evidence>
<evidence type="ECO:0000259" key="24">
    <source>
        <dbReference type="PROSITE" id="PS50894"/>
    </source>
</evidence>
<dbReference type="EC" id="2.7.13.3" evidence="3"/>
<evidence type="ECO:0000256" key="18">
    <source>
        <dbReference type="PROSITE-ProRule" id="PRU00169"/>
    </source>
</evidence>
<comment type="catalytic activity">
    <reaction evidence="1">
        <text>ATP + protein L-histidine = ADP + protein N-phospho-L-histidine.</text>
        <dbReference type="EC" id="2.7.13.3"/>
    </reaction>
</comment>
<dbReference type="GO" id="GO:0000155">
    <property type="term" value="F:phosphorelay sensor kinase activity"/>
    <property type="evidence" value="ECO:0007669"/>
    <property type="project" value="InterPro"/>
</dbReference>
<feature type="domain" description="HPt" evidence="24">
    <location>
        <begin position="1146"/>
        <end position="1241"/>
    </location>
</feature>
<dbReference type="InterPro" id="IPR036097">
    <property type="entry name" value="HisK_dim/P_sf"/>
</dbReference>
<dbReference type="InterPro" id="IPR036890">
    <property type="entry name" value="HATPase_C_sf"/>
</dbReference>
<sequence length="1328" mass="148251">MQEPSANNANPISRLALIVVCLLLLGNIALTFLHHLRTPHELPVFGTDVALPGLAILLLLILMLKDDRRRGISTGYDIQDASSQTLIVVDTHCIIRSVNKTAATTVNLPVEELIDLPVHELFHPAQFSENACPICQHIRAGQEMPATDFRYANGHWQEISLTRLPRPAYPRLLQIQTDISSRKQVEEQLALVIDGAELGYWDWDYLTGKHSVNQRWLDMLGLCAADLDHYISDWANRLHPDDRERVHRIISQHIESGEPYVIEFRMQHRQGHWVWIQGAGAVVARDPATGKPTRLCGTHQNISARKQSESSLQAAYQIISHSAAVVMKWNNAEGMPIEFATENARQLFGYSAEQLATGDIFYMNLIHPDDLDGYIREISSCGNDANCREVVHQPYRIIAKNGGVKWVQDRKVLTRDEFGRVVDYQGLVTDVTQQRQQSSAIRNIITSSAQHAGGSMLDNLALLALETLGADYALIAEQWELGRARSLSLCAKGQIVENLELDPRDFPSPDLQNGTPCCYTQAVADRFPKSEWLRDRGIVGYLAIPLLDNQQHGFGFVAVAYCRPIPDVNPASDILTLFAVQISAELERSRAIAALKDQKQRLMDAQALSHIGDWCWHLQDQHFSWSDEMYRITGTGKTGFIPNYANLCEQLVHPDDLNLFKTAMEHPEAENGIDFRHRIVLGDGQIRHVHQRGKPILAPDGRCIAIQGTMQDITDRLQTEQRLLEAKHQAEQATKVKSEFLANMSHEIRTPMNAIIGLVELCLNSAVTAKQRDYLERVETAARSLMTIIDDILDFSKMEAGKMHLESLPFLLEEMLDQVFSTMSELSARKGVDLIRPNLQGASYAVIGDPQRLRQIFINLIGNAIKFTDFGEVRVTLTEISRSTQHVCLQFSIVDTGIGMSQELQSKLFQAFSQGDSSVTRHYGGTGLGLIISKQLVEQMGGSISVSSQENLGSTFTFTVNLGVTNLASIRLAQHQQQNPVDTSKLQYIRGARILLVEDNEVNRIVAIELLEQAHLCVDIAEHGEIALAKLRGQSYDCVLMDIQMPVLDGYETTRQLRKLSGCQTLPVIAMTANAMSDDRNKCLQADMDDFISKPILPETLYAMLVKWIPPRHDESAESPTASAEALIPYLYGIDSATGLLHTAGNHAVYRKVLQKFAENHADTMLEIAHAFSSNDYDKAYQLVHTLKGLVGSLGALQLQSQLVRLEESLKDHKLDIAHVPNIDSNIATITLEMAKLVNSIKITLPQETSMEIAPLPLSSLETRQQLAILINKLQVFDSDADQQLDHILAHIDDRNLISALLPIKKQIANYQFIDAAQAINHLLDHGI</sequence>
<evidence type="ECO:0000256" key="5">
    <source>
        <dbReference type="ARBA" id="ARBA00022519"/>
    </source>
</evidence>
<dbReference type="Pfam" id="PF00512">
    <property type="entry name" value="HisKA"/>
    <property type="match status" value="1"/>
</dbReference>
<dbReference type="GO" id="GO:0005524">
    <property type="term" value="F:ATP binding"/>
    <property type="evidence" value="ECO:0007669"/>
    <property type="project" value="UniProtKB-KW"/>
</dbReference>
<dbReference type="PROSITE" id="PS50109">
    <property type="entry name" value="HIS_KIN"/>
    <property type="match status" value="1"/>
</dbReference>
<evidence type="ECO:0000256" key="10">
    <source>
        <dbReference type="ARBA" id="ARBA00022777"/>
    </source>
</evidence>
<dbReference type="PROSITE" id="PS50894">
    <property type="entry name" value="HPT"/>
    <property type="match status" value="1"/>
</dbReference>
<dbReference type="CDD" id="cd17546">
    <property type="entry name" value="REC_hyHK_CKI1_RcsC-like"/>
    <property type="match status" value="1"/>
</dbReference>
<dbReference type="InterPro" id="IPR035965">
    <property type="entry name" value="PAS-like_dom_sf"/>
</dbReference>
<dbReference type="InterPro" id="IPR013655">
    <property type="entry name" value="PAS_fold_3"/>
</dbReference>
<dbReference type="Pfam" id="PF08447">
    <property type="entry name" value="PAS_3"/>
    <property type="match status" value="3"/>
</dbReference>
<evidence type="ECO:0000256" key="9">
    <source>
        <dbReference type="ARBA" id="ARBA00022741"/>
    </source>
</evidence>
<dbReference type="Pfam" id="PF01627">
    <property type="entry name" value="Hpt"/>
    <property type="match status" value="1"/>
</dbReference>
<comment type="subcellular location">
    <subcellularLocation>
        <location evidence="2">Cell inner membrane</location>
        <topology evidence="2">Multi-pass membrane protein</topology>
    </subcellularLocation>
</comment>
<feature type="domain" description="PAS" evidence="22">
    <location>
        <begin position="331"/>
        <end position="370"/>
    </location>
</feature>